<feature type="transmembrane region" description="Helical" evidence="10">
    <location>
        <begin position="333"/>
        <end position="350"/>
    </location>
</feature>
<dbReference type="AlphaFoldDB" id="A0A8B7ZVG4"/>
<feature type="transmembrane region" description="Helical" evidence="10">
    <location>
        <begin position="421"/>
        <end position="442"/>
    </location>
</feature>
<dbReference type="RefSeq" id="XP_022109409.1">
    <property type="nucleotide sequence ID" value="XM_022253717.1"/>
</dbReference>
<reference evidence="14" key="1">
    <citation type="submission" date="2025-08" db="UniProtKB">
        <authorList>
            <consortium name="RefSeq"/>
        </authorList>
    </citation>
    <scope>IDENTIFICATION</scope>
</reference>
<sequence>MENRLALTVCLVFIAVTVRWAVSLNQYSGAGTPPMFGDYEAQRHWMEITTNLPIKQWYTNTTDNDLLYWGLDYPPLTAYHSWLCGIIAYKINPDWVALNSSRGYESREHKLFMRYSVLAVDVLLYIPAVLAFCSWTLTEQLEVNQLKTAAAFLLYPGLIVIDHGHFQYNCASLGFALWAMVALATNHDLLGSIAFVLALNYKQMELYHALPFFCCLLARCIWETRLPLLYRFWKLVQIGVVVVATFVLCWLPFLSDMDVFVQVLRRLFPFDRGLFEDKVSNFWCSISVIIKIKNILSQDALVKLCLATTGVCLLPLCADLLRASVRSASSILKFHYSLINSSLVFFLFSYQVHEKSILLVALPVCCLLDVHPLLCSWFLLISTFSMLPLLIKDQLFLPYLALCLMFLVVARMSFREKSVKFKVLVACSLLGAMALSITSVILEPPARYPDLYAVLVSVYSCAHFLVFLVIFYIMQLTTEVENIAVTNAYHISRGNAAAGHHLKQSTGKKGKPKRKMQKVE</sequence>
<feature type="transmembrane region" description="Helical" evidence="10">
    <location>
        <begin position="357"/>
        <end position="384"/>
    </location>
</feature>
<dbReference type="PANTHER" id="PTHR12413:SF1">
    <property type="entry name" value="DOLICHYL PYROPHOSPHATE MAN9GLCNAC2 ALPHA-1,3-GLUCOSYLTRANSFERASE"/>
    <property type="match status" value="1"/>
</dbReference>
<keyword evidence="12" id="KW-0732">Signal</keyword>
<dbReference type="CTD" id="29929"/>
<evidence type="ECO:0000256" key="12">
    <source>
        <dbReference type="SAM" id="SignalP"/>
    </source>
</evidence>
<evidence type="ECO:0000256" key="11">
    <source>
        <dbReference type="SAM" id="MobiDB-lite"/>
    </source>
</evidence>
<feature type="transmembrane region" description="Helical" evidence="10">
    <location>
        <begin position="454"/>
        <end position="474"/>
    </location>
</feature>
<keyword evidence="13" id="KW-1185">Reference proteome</keyword>
<dbReference type="InterPro" id="IPR004856">
    <property type="entry name" value="Glyco_trans_ALG6/ALG8"/>
</dbReference>
<dbReference type="GO" id="GO:0042281">
    <property type="term" value="F:dolichyl pyrophosphate Man9GlcNAc2 alpha-1,3-glucosyltransferase activity"/>
    <property type="evidence" value="ECO:0007669"/>
    <property type="project" value="TreeGrafter"/>
</dbReference>
<evidence type="ECO:0000256" key="4">
    <source>
        <dbReference type="ARBA" id="ARBA00022676"/>
    </source>
</evidence>
<dbReference type="Pfam" id="PF03155">
    <property type="entry name" value="Alg6_Alg8"/>
    <property type="match status" value="1"/>
</dbReference>
<keyword evidence="6 10" id="KW-0812">Transmembrane</keyword>
<dbReference type="GO" id="GO:0005789">
    <property type="term" value="C:endoplasmic reticulum membrane"/>
    <property type="evidence" value="ECO:0007669"/>
    <property type="project" value="UniProtKB-SubCell"/>
</dbReference>
<evidence type="ECO:0000256" key="5">
    <source>
        <dbReference type="ARBA" id="ARBA00022679"/>
    </source>
</evidence>
<keyword evidence="9 10" id="KW-0472">Membrane</keyword>
<keyword evidence="7 10" id="KW-0256">Endoplasmic reticulum</keyword>
<feature type="transmembrane region" description="Helical" evidence="10">
    <location>
        <begin position="236"/>
        <end position="255"/>
    </location>
</feature>
<comment type="similarity">
    <text evidence="3 10">Belongs to the ALG6/ALG8 glucosyltransferase family.</text>
</comment>
<keyword evidence="5 10" id="KW-0808">Transferase</keyword>
<dbReference type="Proteomes" id="UP000694845">
    <property type="component" value="Unplaced"/>
</dbReference>
<evidence type="ECO:0000256" key="3">
    <source>
        <dbReference type="ARBA" id="ARBA00008715"/>
    </source>
</evidence>
<evidence type="ECO:0000313" key="14">
    <source>
        <dbReference type="RefSeq" id="XP_022109409.1"/>
    </source>
</evidence>
<dbReference type="UniPathway" id="UPA00378"/>
<feature type="region of interest" description="Disordered" evidence="11">
    <location>
        <begin position="499"/>
        <end position="520"/>
    </location>
</feature>
<evidence type="ECO:0000313" key="13">
    <source>
        <dbReference type="Proteomes" id="UP000694845"/>
    </source>
</evidence>
<feature type="transmembrane region" description="Helical" evidence="10">
    <location>
        <begin position="112"/>
        <end position="137"/>
    </location>
</feature>
<organism evidence="13 14">
    <name type="scientific">Acanthaster planci</name>
    <name type="common">Crown-of-thorns starfish</name>
    <dbReference type="NCBI Taxonomy" id="133434"/>
    <lineage>
        <taxon>Eukaryota</taxon>
        <taxon>Metazoa</taxon>
        <taxon>Echinodermata</taxon>
        <taxon>Eleutherozoa</taxon>
        <taxon>Asterozoa</taxon>
        <taxon>Asteroidea</taxon>
        <taxon>Valvatacea</taxon>
        <taxon>Valvatida</taxon>
        <taxon>Acanthasteridae</taxon>
        <taxon>Acanthaster</taxon>
    </lineage>
</organism>
<evidence type="ECO:0000256" key="8">
    <source>
        <dbReference type="ARBA" id="ARBA00022989"/>
    </source>
</evidence>
<gene>
    <name evidence="14" type="primary">LOC110989378</name>
</gene>
<evidence type="ECO:0000256" key="10">
    <source>
        <dbReference type="RuleBase" id="RU363110"/>
    </source>
</evidence>
<dbReference type="EC" id="2.4.1.-" evidence="10"/>
<protein>
    <recommendedName>
        <fullName evidence="10">Alpha-1,3-glucosyltransferase</fullName>
        <ecNumber evidence="10">2.4.1.-</ecNumber>
    </recommendedName>
</protein>
<accession>A0A8B7ZVG4</accession>
<dbReference type="GeneID" id="110989378"/>
<dbReference type="OrthoDB" id="4983at2759"/>
<evidence type="ECO:0000256" key="1">
    <source>
        <dbReference type="ARBA" id="ARBA00004477"/>
    </source>
</evidence>
<comment type="subcellular location">
    <subcellularLocation>
        <location evidence="1 10">Endoplasmic reticulum membrane</location>
        <topology evidence="1 10">Multi-pass membrane protein</topology>
    </subcellularLocation>
</comment>
<feature type="transmembrane region" description="Helical" evidence="10">
    <location>
        <begin position="175"/>
        <end position="199"/>
    </location>
</feature>
<feature type="transmembrane region" description="Helical" evidence="10">
    <location>
        <begin position="396"/>
        <end position="414"/>
    </location>
</feature>
<dbReference type="KEGG" id="aplc:110989378"/>
<feature type="compositionally biased region" description="Basic residues" evidence="11">
    <location>
        <begin position="500"/>
        <end position="520"/>
    </location>
</feature>
<evidence type="ECO:0000256" key="9">
    <source>
        <dbReference type="ARBA" id="ARBA00023136"/>
    </source>
</evidence>
<dbReference type="PANTHER" id="PTHR12413">
    <property type="entry name" value="DOLICHYL GLYCOSYLTRANSFERASE"/>
    <property type="match status" value="1"/>
</dbReference>
<feature type="chain" id="PRO_5034674883" description="Alpha-1,3-glucosyltransferase" evidence="12">
    <location>
        <begin position="22"/>
        <end position="520"/>
    </location>
</feature>
<keyword evidence="8 10" id="KW-1133">Transmembrane helix</keyword>
<evidence type="ECO:0000256" key="6">
    <source>
        <dbReference type="ARBA" id="ARBA00022692"/>
    </source>
</evidence>
<keyword evidence="4 10" id="KW-0328">Glycosyltransferase</keyword>
<evidence type="ECO:0000256" key="2">
    <source>
        <dbReference type="ARBA" id="ARBA00004922"/>
    </source>
</evidence>
<proteinExistence type="inferred from homology"/>
<comment type="pathway">
    <text evidence="2 10">Protein modification; protein glycosylation.</text>
</comment>
<feature type="signal peptide" evidence="12">
    <location>
        <begin position="1"/>
        <end position="21"/>
    </location>
</feature>
<evidence type="ECO:0000256" key="7">
    <source>
        <dbReference type="ARBA" id="ARBA00022824"/>
    </source>
</evidence>
<name>A0A8B7ZVG4_ACAPL</name>